<proteinExistence type="predicted"/>
<evidence type="ECO:0000313" key="1">
    <source>
        <dbReference type="EMBL" id="MFC7356481.1"/>
    </source>
</evidence>
<accession>A0ABW2MUN8</accession>
<comment type="caution">
    <text evidence="1">The sequence shown here is derived from an EMBL/GenBank/DDBJ whole genome shotgun (WGS) entry which is preliminary data.</text>
</comment>
<dbReference type="EMBL" id="JBHTBN010000001">
    <property type="protein sequence ID" value="MFC7356481.1"/>
    <property type="molecule type" value="Genomic_DNA"/>
</dbReference>
<gene>
    <name evidence="1" type="ORF">ACFQO1_02180</name>
</gene>
<dbReference type="Proteomes" id="UP001596415">
    <property type="component" value="Unassembled WGS sequence"/>
</dbReference>
<organism evidence="1 2">
    <name type="scientific">Jejudonia soesokkakensis</name>
    <dbReference type="NCBI Taxonomy" id="1323432"/>
    <lineage>
        <taxon>Bacteria</taxon>
        <taxon>Pseudomonadati</taxon>
        <taxon>Bacteroidota</taxon>
        <taxon>Flavobacteriia</taxon>
        <taxon>Flavobacteriales</taxon>
        <taxon>Flavobacteriaceae</taxon>
        <taxon>Jejudonia</taxon>
    </lineage>
</organism>
<sequence>MKLHLFFLIGFILFFAEGFAQSDFNKMVRDSEAFRNIAATLNLEPGSTHFIETIFYVEKDGSISRVSASSEYPEMKAEAIRIIKKLPKFEFSNSARPLNFPHKIGVPITYRVETEAMKKLRLRKAARQKKIK</sequence>
<protein>
    <recommendedName>
        <fullName evidence="3">TonB C-terminal domain-containing protein</fullName>
    </recommendedName>
</protein>
<reference evidence="2" key="1">
    <citation type="journal article" date="2019" name="Int. J. Syst. Evol. Microbiol.">
        <title>The Global Catalogue of Microorganisms (GCM) 10K type strain sequencing project: providing services to taxonomists for standard genome sequencing and annotation.</title>
        <authorList>
            <consortium name="The Broad Institute Genomics Platform"/>
            <consortium name="The Broad Institute Genome Sequencing Center for Infectious Disease"/>
            <person name="Wu L."/>
            <person name="Ma J."/>
        </authorList>
    </citation>
    <scope>NUCLEOTIDE SEQUENCE [LARGE SCALE GENOMIC DNA]</scope>
    <source>
        <strain evidence="2">CGMCC 1.16306</strain>
    </source>
</reference>
<evidence type="ECO:0008006" key="3">
    <source>
        <dbReference type="Google" id="ProtNLM"/>
    </source>
</evidence>
<name>A0ABW2MUN8_9FLAO</name>
<evidence type="ECO:0000313" key="2">
    <source>
        <dbReference type="Proteomes" id="UP001596415"/>
    </source>
</evidence>
<keyword evidence="2" id="KW-1185">Reference proteome</keyword>
<dbReference type="RefSeq" id="WP_380216266.1">
    <property type="nucleotide sequence ID" value="NZ_JBHTBN010000001.1"/>
</dbReference>